<organism evidence="1 2">
    <name type="scientific">Hyalomma asiaticum</name>
    <name type="common">Tick</name>
    <dbReference type="NCBI Taxonomy" id="266040"/>
    <lineage>
        <taxon>Eukaryota</taxon>
        <taxon>Metazoa</taxon>
        <taxon>Ecdysozoa</taxon>
        <taxon>Arthropoda</taxon>
        <taxon>Chelicerata</taxon>
        <taxon>Arachnida</taxon>
        <taxon>Acari</taxon>
        <taxon>Parasitiformes</taxon>
        <taxon>Ixodida</taxon>
        <taxon>Ixodoidea</taxon>
        <taxon>Ixodidae</taxon>
        <taxon>Hyalomminae</taxon>
        <taxon>Hyalomma</taxon>
    </lineage>
</organism>
<accession>A0ACB7SI00</accession>
<evidence type="ECO:0000313" key="1">
    <source>
        <dbReference type="EMBL" id="KAH6934802.1"/>
    </source>
</evidence>
<keyword evidence="2" id="KW-1185">Reference proteome</keyword>
<dbReference type="Proteomes" id="UP000821845">
    <property type="component" value="Chromosome 3"/>
</dbReference>
<protein>
    <submittedName>
        <fullName evidence="1">Uncharacterized protein</fullName>
    </submittedName>
</protein>
<name>A0ACB7SI00_HYAAI</name>
<evidence type="ECO:0000313" key="2">
    <source>
        <dbReference type="Proteomes" id="UP000821845"/>
    </source>
</evidence>
<comment type="caution">
    <text evidence="1">The sequence shown here is derived from an EMBL/GenBank/DDBJ whole genome shotgun (WGS) entry which is preliminary data.</text>
</comment>
<sequence length="903" mass="98719">MSSATVEVDVQQPQKQHAKTKEQQDARCGTVATRNSVPAHGAAHRDQRAPCIHRRPGAATGVNRCSLQWASHIGVSLARGPCQRVRLHERASHCAASAAAMQPVRGGQCGQWIKLPSTDFLLAAGGSATARPTAAVAAKAAGTTKALTAAVAVTVESQQPQQPQQAQSQQWPAPQNYMQLVCRDKRGGASQPLQQQQQQQQQQQRLKASSTRLADVVSAGTFYAATSYWQQPQQPEDAYVVYRTADQRVYQQVGPYAPWRDMRPKVGCMPVRQITCADGDGNHDPSDHQDGGYTHHDQLQPFFAYQQQEHHPLQNWDQESYLPYQEGVPGINGQGDGDAPAYGGGALSAAGASDADVLREEQDEVVALLTEIDERHEKHLAFERVLQEREPNFWKRRWRAQAQLPSQQFLLPQQVVGASGPPDSVEVFVDGGVWRSASDHGLYRGRSDRRSCPPLRLIRQTSSVFFTRFIADDITITTKRTVPPLEPPPKASTPVRDNVVAVAKGAAQEKNNVEGASTAANVSAPNEDGKRNDVEPKCGDEASGSKDGKKSPSVDHRHMQVQAKEAGWTMPVTRNQQQPSHVQRQEPSDSIHQQRKPQDDYRRSAYPRREYHSTQHSNNRPPVNNHHHHNSDSSGAYSKGQQQTGRGGCQSANRNRNRPNHNGNRQCNGTNQWNKDRARQDAGRDVGNRGGFAGNRSSLPYCCRSACGGGSRVASPADGLAAATPAPPPSHRGRRYNSNNKQVAGRGGCGHPQAQRQYPAARPASQQVPPPPRDMQCGGGRSAATFDNSNGGRPQPNRKNNAESSRKPRKHQQQQQQRQQQRADNRQLCASSGAAEPTPSTSPARVSRTSCENAPPVCDSGDAATADCADGNLSDDAANRRAATLRLLWERTNLTIFRRRSSQ</sequence>
<gene>
    <name evidence="1" type="ORF">HPB50_000942</name>
</gene>
<reference evidence="1" key="1">
    <citation type="submission" date="2020-05" db="EMBL/GenBank/DDBJ databases">
        <title>Large-scale comparative analyses of tick genomes elucidate their genetic diversity and vector capacities.</title>
        <authorList>
            <person name="Jia N."/>
            <person name="Wang J."/>
            <person name="Shi W."/>
            <person name="Du L."/>
            <person name="Sun Y."/>
            <person name="Zhan W."/>
            <person name="Jiang J."/>
            <person name="Wang Q."/>
            <person name="Zhang B."/>
            <person name="Ji P."/>
            <person name="Sakyi L.B."/>
            <person name="Cui X."/>
            <person name="Yuan T."/>
            <person name="Jiang B."/>
            <person name="Yang W."/>
            <person name="Lam T.T.-Y."/>
            <person name="Chang Q."/>
            <person name="Ding S."/>
            <person name="Wang X."/>
            <person name="Zhu J."/>
            <person name="Ruan X."/>
            <person name="Zhao L."/>
            <person name="Wei J."/>
            <person name="Que T."/>
            <person name="Du C."/>
            <person name="Cheng J."/>
            <person name="Dai P."/>
            <person name="Han X."/>
            <person name="Huang E."/>
            <person name="Gao Y."/>
            <person name="Liu J."/>
            <person name="Shao H."/>
            <person name="Ye R."/>
            <person name="Li L."/>
            <person name="Wei W."/>
            <person name="Wang X."/>
            <person name="Wang C."/>
            <person name="Yang T."/>
            <person name="Huo Q."/>
            <person name="Li W."/>
            <person name="Guo W."/>
            <person name="Chen H."/>
            <person name="Zhou L."/>
            <person name="Ni X."/>
            <person name="Tian J."/>
            <person name="Zhou Y."/>
            <person name="Sheng Y."/>
            <person name="Liu T."/>
            <person name="Pan Y."/>
            <person name="Xia L."/>
            <person name="Li J."/>
            <person name="Zhao F."/>
            <person name="Cao W."/>
        </authorList>
    </citation>
    <scope>NUCLEOTIDE SEQUENCE</scope>
    <source>
        <strain evidence="1">Hyas-2018</strain>
    </source>
</reference>
<proteinExistence type="predicted"/>
<dbReference type="EMBL" id="CM023483">
    <property type="protein sequence ID" value="KAH6934802.1"/>
    <property type="molecule type" value="Genomic_DNA"/>
</dbReference>